<feature type="transmembrane region" description="Helical" evidence="1">
    <location>
        <begin position="113"/>
        <end position="138"/>
    </location>
</feature>
<feature type="transmembrane region" description="Helical" evidence="1">
    <location>
        <begin position="81"/>
        <end position="101"/>
    </location>
</feature>
<organism evidence="2 3">
    <name type="scientific">Bosea eneae</name>
    <dbReference type="NCBI Taxonomy" id="151454"/>
    <lineage>
        <taxon>Bacteria</taxon>
        <taxon>Pseudomonadati</taxon>
        <taxon>Pseudomonadota</taxon>
        <taxon>Alphaproteobacteria</taxon>
        <taxon>Hyphomicrobiales</taxon>
        <taxon>Boseaceae</taxon>
        <taxon>Bosea</taxon>
    </lineage>
</organism>
<evidence type="ECO:0000313" key="2">
    <source>
        <dbReference type="EMBL" id="MFC5423871.1"/>
    </source>
</evidence>
<comment type="caution">
    <text evidence="2">The sequence shown here is derived from an EMBL/GenBank/DDBJ whole genome shotgun (WGS) entry which is preliminary data.</text>
</comment>
<keyword evidence="1" id="KW-0472">Membrane</keyword>
<evidence type="ECO:0000256" key="1">
    <source>
        <dbReference type="SAM" id="Phobius"/>
    </source>
</evidence>
<proteinExistence type="predicted"/>
<feature type="transmembrane region" description="Helical" evidence="1">
    <location>
        <begin position="39"/>
        <end position="60"/>
    </location>
</feature>
<keyword evidence="1" id="KW-0812">Transmembrane</keyword>
<reference evidence="3" key="1">
    <citation type="journal article" date="2019" name="Int. J. Syst. Evol. Microbiol.">
        <title>The Global Catalogue of Microorganisms (GCM) 10K type strain sequencing project: providing services to taxonomists for standard genome sequencing and annotation.</title>
        <authorList>
            <consortium name="The Broad Institute Genomics Platform"/>
            <consortium name="The Broad Institute Genome Sequencing Center for Infectious Disease"/>
            <person name="Wu L."/>
            <person name="Ma J."/>
        </authorList>
    </citation>
    <scope>NUCLEOTIDE SEQUENCE [LARGE SCALE GENOMIC DNA]</scope>
    <source>
        <strain evidence="3">NCAIM B.01391</strain>
    </source>
</reference>
<dbReference type="EMBL" id="JBHSLW010000139">
    <property type="protein sequence ID" value="MFC5423871.1"/>
    <property type="molecule type" value="Genomic_DNA"/>
</dbReference>
<name>A0ABW0J256_9HYPH</name>
<evidence type="ECO:0008006" key="4">
    <source>
        <dbReference type="Google" id="ProtNLM"/>
    </source>
</evidence>
<keyword evidence="1" id="KW-1133">Transmembrane helix</keyword>
<keyword evidence="3" id="KW-1185">Reference proteome</keyword>
<sequence length="187" mass="20967">MSRPPAAPPLRWPPERARAPTFDQRIAAFYPAPMTQRPVLVYTLLLIVQTVCALVILFHIHTAFRILIERIGQQQTLPTEVLAQVCGAALLGQLCYWTRLYRLPVPHGFHSPVLGHLLAFAARLGAIVGGALASIYFLRHLPELTRLADSFTLTWRSSLLLAIVFAIYCYTVELERLAAAWQAKPEE</sequence>
<dbReference type="RefSeq" id="WP_377801959.1">
    <property type="nucleotide sequence ID" value="NZ_JBHSLW010000139.1"/>
</dbReference>
<gene>
    <name evidence="2" type="ORF">ACFPOB_30580</name>
</gene>
<evidence type="ECO:0000313" key="3">
    <source>
        <dbReference type="Proteomes" id="UP001596053"/>
    </source>
</evidence>
<dbReference type="Proteomes" id="UP001596053">
    <property type="component" value="Unassembled WGS sequence"/>
</dbReference>
<feature type="transmembrane region" description="Helical" evidence="1">
    <location>
        <begin position="159"/>
        <end position="181"/>
    </location>
</feature>
<protein>
    <recommendedName>
        <fullName evidence="4">TRAP transporter small permease</fullName>
    </recommendedName>
</protein>
<accession>A0ABW0J256</accession>